<dbReference type="SMART" id="SM00054">
    <property type="entry name" value="EFh"/>
    <property type="match status" value="3"/>
</dbReference>
<evidence type="ECO:0000256" key="1">
    <source>
        <dbReference type="ARBA" id="ARBA00006049"/>
    </source>
</evidence>
<evidence type="ECO:0000256" key="2">
    <source>
        <dbReference type="ARBA" id="ARBA00022707"/>
    </source>
</evidence>
<comment type="similarity">
    <text evidence="1">Belongs to the recoverin family.</text>
</comment>
<feature type="compositionally biased region" description="Low complexity" evidence="7">
    <location>
        <begin position="913"/>
        <end position="922"/>
    </location>
</feature>
<feature type="region of interest" description="Disordered" evidence="7">
    <location>
        <begin position="903"/>
        <end position="924"/>
    </location>
</feature>
<dbReference type="SUPFAM" id="SSF56219">
    <property type="entry name" value="DNase I-like"/>
    <property type="match status" value="1"/>
</dbReference>
<dbReference type="SUPFAM" id="SSF47473">
    <property type="entry name" value="EF-hand"/>
    <property type="match status" value="1"/>
</dbReference>
<feature type="compositionally biased region" description="Gly residues" evidence="7">
    <location>
        <begin position="662"/>
        <end position="675"/>
    </location>
</feature>
<accession>A0ABN9X016</accession>
<name>A0ABN9X016_9DINO</name>
<proteinExistence type="inferred from homology"/>
<keyword evidence="6" id="KW-0449">Lipoprotein</keyword>
<protein>
    <recommendedName>
        <fullName evidence="8">EF-hand domain-containing protein</fullName>
    </recommendedName>
</protein>
<feature type="compositionally biased region" description="Basic residues" evidence="7">
    <location>
        <begin position="801"/>
        <end position="830"/>
    </location>
</feature>
<dbReference type="EMBL" id="CAUYUJ010019449">
    <property type="protein sequence ID" value="CAK0891253.1"/>
    <property type="molecule type" value="Genomic_DNA"/>
</dbReference>
<dbReference type="PROSITE" id="PS50222">
    <property type="entry name" value="EF_HAND_2"/>
    <property type="match status" value="2"/>
</dbReference>
<dbReference type="PANTHER" id="PTHR23055:SF178">
    <property type="entry name" value="NEUROCALCIN HOMOLOG"/>
    <property type="match status" value="1"/>
</dbReference>
<reference evidence="9" key="1">
    <citation type="submission" date="2023-10" db="EMBL/GenBank/DDBJ databases">
        <authorList>
            <person name="Chen Y."/>
            <person name="Shah S."/>
            <person name="Dougan E. K."/>
            <person name="Thang M."/>
            <person name="Chan C."/>
        </authorList>
    </citation>
    <scope>NUCLEOTIDE SEQUENCE [LARGE SCALE GENOMIC DNA]</scope>
</reference>
<evidence type="ECO:0000313" key="9">
    <source>
        <dbReference type="EMBL" id="CAK0891253.1"/>
    </source>
</evidence>
<feature type="compositionally biased region" description="Basic residues" evidence="7">
    <location>
        <begin position="772"/>
        <end position="789"/>
    </location>
</feature>
<dbReference type="Proteomes" id="UP001189429">
    <property type="component" value="Unassembled WGS sequence"/>
</dbReference>
<feature type="compositionally biased region" description="Low complexity" evidence="7">
    <location>
        <begin position="790"/>
        <end position="800"/>
    </location>
</feature>
<feature type="region of interest" description="Disordered" evidence="7">
    <location>
        <begin position="624"/>
        <end position="840"/>
    </location>
</feature>
<keyword evidence="2" id="KW-0519">Myristate</keyword>
<evidence type="ECO:0000313" key="10">
    <source>
        <dbReference type="Proteomes" id="UP001189429"/>
    </source>
</evidence>
<keyword evidence="5" id="KW-0106">Calcium</keyword>
<dbReference type="InterPro" id="IPR036691">
    <property type="entry name" value="Endo/exonu/phosph_ase_sf"/>
</dbReference>
<dbReference type="PROSITE" id="PS00018">
    <property type="entry name" value="EF_HAND_1"/>
    <property type="match status" value="3"/>
</dbReference>
<comment type="caution">
    <text evidence="9">The sequence shown here is derived from an EMBL/GenBank/DDBJ whole genome shotgun (WGS) entry which is preliminary data.</text>
</comment>
<feature type="compositionally biased region" description="Low complexity" evidence="7">
    <location>
        <begin position="732"/>
        <end position="771"/>
    </location>
</feature>
<sequence length="958" mass="101925">MALVTTLLPQTVASLHFLSNNAPALLPKLAANVSLGDIQQTTEALNKIGDFDGAKGYQRVLEQRKAQAASAAQEPMLQQQKVTGELDAAEAEHTRLVRILNEKTGGTAPPPTVISTDDILSGAVTELPVSLGSLAGDLSDEYEVDEATQKEGSGGTGGVAIFARDFLGLHLNPAQGAQGSRVISGIVGIPGGIDFCVASMYLYDGSGFASKNQQLLSDAGMAASSSCLPWLIGGDFNTSPSDLHETSFHGQSGGIIAFPDCSGTCHIAGGMRMNGYFIASPGLSSAAQATVMLEPAIQRSAQDGLSDAISYGFAVHLSVTKHAGDYKHLFRESLDWCLQYDFSLAVSRVAIAAYASAGHVCLQAMISDAVFAQFGVVAGCSLDTFESGVGTLINLNGIEPWNARDLIKKNLDRQLELAKRSPLRSIPILDGLDFVRRQSEEAWGGSLMNAVGLAPATIKKMQFVRILTNLLKHPQLGVRHSQRDIDDLAHVFESIDFDGNGELSLGEWAGGLSVFFKSDPDSAVKAIFQTLDTDHSDDITKRELQEYLKPFVNAMSPLEAASLRPLLLKKATDDIFSEMDADHSDTISVAEMIKWSKRGKDVVHVLADIIDKEVYVIILNQRDKKREKTGRDEKLGTSISRRANSRSRDDPMAGGAPPPCGSGCGGPPGHGGPDGGRQPPPPQGWQQPPPGQGWQQQPPRRRRRAGSTPRRPGRVGRKAGRRSSRRRRAGNSRRPGGAPEAAGTPPSGGSPSAGPSLGAAASRRTALAAPAPRRRRGGPPRRRRRRRRTLAATPSTGRSRGACRPRPRRPRAGAARSRRRDTARGRRRPRGTTGSHRWAAAAAAGASDYKIYTSVASRKWRVLKNGNRVDQAYSWAVGAATVPAASTEAVFLFTTSALMGYARRSTGRRRRPGASSGASTAPQSLVAATATAPTADLCPISLLLPSPSCSPVPAHAPI</sequence>
<evidence type="ECO:0000256" key="4">
    <source>
        <dbReference type="ARBA" id="ARBA00022737"/>
    </source>
</evidence>
<keyword evidence="3" id="KW-0479">Metal-binding</keyword>
<organism evidence="9 10">
    <name type="scientific">Prorocentrum cordatum</name>
    <dbReference type="NCBI Taxonomy" id="2364126"/>
    <lineage>
        <taxon>Eukaryota</taxon>
        <taxon>Sar</taxon>
        <taxon>Alveolata</taxon>
        <taxon>Dinophyceae</taxon>
        <taxon>Prorocentrales</taxon>
        <taxon>Prorocentraceae</taxon>
        <taxon>Prorocentrum</taxon>
    </lineage>
</organism>
<feature type="compositionally biased region" description="Basic and acidic residues" evidence="7">
    <location>
        <begin position="624"/>
        <end position="635"/>
    </location>
</feature>
<dbReference type="InterPro" id="IPR002048">
    <property type="entry name" value="EF_hand_dom"/>
</dbReference>
<feature type="compositionally biased region" description="Basic residues" evidence="7">
    <location>
        <begin position="699"/>
        <end position="731"/>
    </location>
</feature>
<feature type="compositionally biased region" description="Pro residues" evidence="7">
    <location>
        <begin position="678"/>
        <end position="691"/>
    </location>
</feature>
<dbReference type="CDD" id="cd00051">
    <property type="entry name" value="EFh"/>
    <property type="match status" value="2"/>
</dbReference>
<gene>
    <name evidence="9" type="ORF">PCOR1329_LOCUS71245</name>
</gene>
<evidence type="ECO:0000256" key="3">
    <source>
        <dbReference type="ARBA" id="ARBA00022723"/>
    </source>
</evidence>
<feature type="domain" description="EF-hand" evidence="8">
    <location>
        <begin position="483"/>
        <end position="518"/>
    </location>
</feature>
<evidence type="ECO:0000256" key="6">
    <source>
        <dbReference type="ARBA" id="ARBA00023288"/>
    </source>
</evidence>
<dbReference type="InterPro" id="IPR018247">
    <property type="entry name" value="EF_Hand_1_Ca_BS"/>
</dbReference>
<evidence type="ECO:0000256" key="7">
    <source>
        <dbReference type="SAM" id="MobiDB-lite"/>
    </source>
</evidence>
<keyword evidence="4" id="KW-0677">Repeat</keyword>
<evidence type="ECO:0000259" key="8">
    <source>
        <dbReference type="PROSITE" id="PS50222"/>
    </source>
</evidence>
<feature type="compositionally biased region" description="Low complexity" evidence="7">
    <location>
        <begin position="831"/>
        <end position="840"/>
    </location>
</feature>
<dbReference type="InterPro" id="IPR011992">
    <property type="entry name" value="EF-hand-dom_pair"/>
</dbReference>
<dbReference type="InterPro" id="IPR028846">
    <property type="entry name" value="Recoverin"/>
</dbReference>
<keyword evidence="10" id="KW-1185">Reference proteome</keyword>
<dbReference type="Pfam" id="PF13499">
    <property type="entry name" value="EF-hand_7"/>
    <property type="match status" value="1"/>
</dbReference>
<dbReference type="Gene3D" id="1.10.238.10">
    <property type="entry name" value="EF-hand"/>
    <property type="match status" value="1"/>
</dbReference>
<evidence type="ECO:0000256" key="5">
    <source>
        <dbReference type="ARBA" id="ARBA00022837"/>
    </source>
</evidence>
<dbReference type="PANTHER" id="PTHR23055">
    <property type="entry name" value="CALCIUM BINDING PROTEINS"/>
    <property type="match status" value="1"/>
</dbReference>
<feature type="domain" description="EF-hand" evidence="8">
    <location>
        <begin position="519"/>
        <end position="554"/>
    </location>
</feature>